<dbReference type="AlphaFoldDB" id="A0A6G1H2I5"/>
<feature type="compositionally biased region" description="Acidic residues" evidence="1">
    <location>
        <begin position="462"/>
        <end position="481"/>
    </location>
</feature>
<dbReference type="OrthoDB" id="3595585at2759"/>
<feature type="compositionally biased region" description="Basic and acidic residues" evidence="1">
    <location>
        <begin position="129"/>
        <end position="140"/>
    </location>
</feature>
<evidence type="ECO:0008006" key="4">
    <source>
        <dbReference type="Google" id="ProtNLM"/>
    </source>
</evidence>
<feature type="compositionally biased region" description="Acidic residues" evidence="1">
    <location>
        <begin position="306"/>
        <end position="318"/>
    </location>
</feature>
<feature type="compositionally biased region" description="Polar residues" evidence="1">
    <location>
        <begin position="415"/>
        <end position="427"/>
    </location>
</feature>
<accession>A0A6G1H2I5</accession>
<evidence type="ECO:0000313" key="2">
    <source>
        <dbReference type="EMBL" id="KAF1987267.1"/>
    </source>
</evidence>
<feature type="compositionally biased region" description="Basic and acidic residues" evidence="1">
    <location>
        <begin position="511"/>
        <end position="525"/>
    </location>
</feature>
<feature type="compositionally biased region" description="Basic and acidic residues" evidence="1">
    <location>
        <begin position="235"/>
        <end position="244"/>
    </location>
</feature>
<protein>
    <recommendedName>
        <fullName evidence="4">RRM domain-containing protein</fullName>
    </recommendedName>
</protein>
<feature type="region of interest" description="Disordered" evidence="1">
    <location>
        <begin position="96"/>
        <end position="550"/>
    </location>
</feature>
<feature type="compositionally biased region" description="Acidic residues" evidence="1">
    <location>
        <begin position="272"/>
        <end position="286"/>
    </location>
</feature>
<dbReference type="Proteomes" id="UP000800041">
    <property type="component" value="Unassembled WGS sequence"/>
</dbReference>
<dbReference type="EMBL" id="ML977153">
    <property type="protein sequence ID" value="KAF1987267.1"/>
    <property type="molecule type" value="Genomic_DNA"/>
</dbReference>
<feature type="compositionally biased region" description="Basic and acidic residues" evidence="1">
    <location>
        <begin position="339"/>
        <end position="349"/>
    </location>
</feature>
<organism evidence="2 3">
    <name type="scientific">Aulographum hederae CBS 113979</name>
    <dbReference type="NCBI Taxonomy" id="1176131"/>
    <lineage>
        <taxon>Eukaryota</taxon>
        <taxon>Fungi</taxon>
        <taxon>Dikarya</taxon>
        <taxon>Ascomycota</taxon>
        <taxon>Pezizomycotina</taxon>
        <taxon>Dothideomycetes</taxon>
        <taxon>Pleosporomycetidae</taxon>
        <taxon>Aulographales</taxon>
        <taxon>Aulographaceae</taxon>
    </lineage>
</organism>
<feature type="compositionally biased region" description="Low complexity" evidence="1">
    <location>
        <begin position="377"/>
        <end position="395"/>
    </location>
</feature>
<feature type="compositionally biased region" description="Basic and acidic residues" evidence="1">
    <location>
        <begin position="161"/>
        <end position="188"/>
    </location>
</feature>
<feature type="compositionally biased region" description="Basic residues" evidence="1">
    <location>
        <begin position="541"/>
        <end position="550"/>
    </location>
</feature>
<name>A0A6G1H2I5_9PEZI</name>
<proteinExistence type="predicted"/>
<reference evidence="2" key="1">
    <citation type="journal article" date="2020" name="Stud. Mycol.">
        <title>101 Dothideomycetes genomes: a test case for predicting lifestyles and emergence of pathogens.</title>
        <authorList>
            <person name="Haridas S."/>
            <person name="Albert R."/>
            <person name="Binder M."/>
            <person name="Bloem J."/>
            <person name="Labutti K."/>
            <person name="Salamov A."/>
            <person name="Andreopoulos B."/>
            <person name="Baker S."/>
            <person name="Barry K."/>
            <person name="Bills G."/>
            <person name="Bluhm B."/>
            <person name="Cannon C."/>
            <person name="Castanera R."/>
            <person name="Culley D."/>
            <person name="Daum C."/>
            <person name="Ezra D."/>
            <person name="Gonzalez J."/>
            <person name="Henrissat B."/>
            <person name="Kuo A."/>
            <person name="Liang C."/>
            <person name="Lipzen A."/>
            <person name="Lutzoni F."/>
            <person name="Magnuson J."/>
            <person name="Mondo S."/>
            <person name="Nolan M."/>
            <person name="Ohm R."/>
            <person name="Pangilinan J."/>
            <person name="Park H.-J."/>
            <person name="Ramirez L."/>
            <person name="Alfaro M."/>
            <person name="Sun H."/>
            <person name="Tritt A."/>
            <person name="Yoshinaga Y."/>
            <person name="Zwiers L.-H."/>
            <person name="Turgeon B."/>
            <person name="Goodwin S."/>
            <person name="Spatafora J."/>
            <person name="Crous P."/>
            <person name="Grigoriev I."/>
        </authorList>
    </citation>
    <scope>NUCLEOTIDE SEQUENCE</scope>
    <source>
        <strain evidence="2">CBS 113979</strain>
    </source>
</reference>
<evidence type="ECO:0000313" key="3">
    <source>
        <dbReference type="Proteomes" id="UP000800041"/>
    </source>
</evidence>
<evidence type="ECO:0000256" key="1">
    <source>
        <dbReference type="SAM" id="MobiDB-lite"/>
    </source>
</evidence>
<sequence>MVFQLEPPAPTIAPINPAMSSQALTTTRLHITPLTPELLKTYIPPSLLPSAENISYHNVQTFPEKSFGYVELPTADAEKLKKKYNGMTLKGKKVHIQDAKPEKWKKRQVEEEDGVDEKAEKRSRKKAKKEKEKTGKREDGVIPGVVLPADRKVKRGWTETPTEHKEKRVKEKREKKEKKSDDAKEEKKEKKRKKREAEVSKYTNEPEMLFRTKLPPTAVEAPKAGKDKKSKKSKREVVVHEFTKTKKPASFLKNEPITSRPVAAAPRPQAKEDEDESEDESEEEEPATVKKNKSHPPIPTITTSQPEEEESSGDESEEIEARQTIPTITTSQPDDEDSAESKPRGKEPADVEMEEEAKSPPSKAVHPLEALFKRPKPSNAATSTDASPSATSKPALLAPINTSFSFFDDDGDEATATSMRPPQTPFTRQDLEARGLRSAAPTPDTAVVGGRFRFGMAGHENDDNDDDENEEDGDEEDEDVDMTNAAESIDGPASVATKDEATQSENPEQNEFEKWFWENRGESNRAWKKRRRESMKEFRQRANKKLGKFV</sequence>
<gene>
    <name evidence="2" type="ORF">K402DRAFT_392964</name>
</gene>
<keyword evidence="3" id="KW-1185">Reference proteome</keyword>